<dbReference type="PROSITE" id="PS51517">
    <property type="entry name" value="NDT80"/>
    <property type="match status" value="1"/>
</dbReference>
<sequence length="319" mass="35987">MKKNLSTYNPTFFTTDFLPVFADGKQMYDFINHSEVTINPSFDQGFSKEGSDIICYRRNYFSVTTSVTFHSDFQYSVYSIALNGQRYLVNKFKLEIEASSERDPILISFFNTARERLEDDHLMTKVDINAHASGEVKDVSFRRMQFQSSTPSGSKGAKKYIEFAVKLLAVLDSGEEELVAISISEPFLIRGMSPKYYSKVGPDGKAKQPKKIYKVKDPQEFAIVDRIAVALSMERDVPDTIKSPESFFGSPNTLQNSPTLYPGLLSPYDMLVVDPFSTAQSTLTLDSWTSPSSTYAPMSDFDLLFEENKDSLPLPQLLL</sequence>
<dbReference type="AlphaFoldDB" id="A0AAD5Y6K8"/>
<organism evidence="4 5">
    <name type="scientific">Boothiomyces macroporosus</name>
    <dbReference type="NCBI Taxonomy" id="261099"/>
    <lineage>
        <taxon>Eukaryota</taxon>
        <taxon>Fungi</taxon>
        <taxon>Fungi incertae sedis</taxon>
        <taxon>Chytridiomycota</taxon>
        <taxon>Chytridiomycota incertae sedis</taxon>
        <taxon>Chytridiomycetes</taxon>
        <taxon>Rhizophydiales</taxon>
        <taxon>Terramycetaceae</taxon>
        <taxon>Boothiomyces</taxon>
    </lineage>
</organism>
<name>A0AAD5Y6K8_9FUNG</name>
<evidence type="ECO:0000313" key="5">
    <source>
        <dbReference type="Proteomes" id="UP001210925"/>
    </source>
</evidence>
<dbReference type="PANTHER" id="PTHR35144:SF2">
    <property type="entry name" value="MEIOSIS-SPECIFIC TRANSCRIPTION FACTOR NDT80"/>
    <property type="match status" value="1"/>
</dbReference>
<dbReference type="GO" id="GO:0051321">
    <property type="term" value="P:meiotic cell cycle"/>
    <property type="evidence" value="ECO:0007669"/>
    <property type="project" value="TreeGrafter"/>
</dbReference>
<dbReference type="GO" id="GO:0000228">
    <property type="term" value="C:nuclear chromosome"/>
    <property type="evidence" value="ECO:0007669"/>
    <property type="project" value="TreeGrafter"/>
</dbReference>
<evidence type="ECO:0000259" key="3">
    <source>
        <dbReference type="PROSITE" id="PS51517"/>
    </source>
</evidence>
<dbReference type="PANTHER" id="PTHR35144">
    <property type="entry name" value="MEIOSIS-SPECIFIC TRANSCRIPTION FACTOR NDT80"/>
    <property type="match status" value="1"/>
</dbReference>
<dbReference type="Proteomes" id="UP001210925">
    <property type="component" value="Unassembled WGS sequence"/>
</dbReference>
<dbReference type="InterPro" id="IPR024061">
    <property type="entry name" value="NDT80_DNA-bd_dom"/>
</dbReference>
<dbReference type="InterPro" id="IPR008967">
    <property type="entry name" value="p53-like_TF_DNA-bd_sf"/>
</dbReference>
<dbReference type="Pfam" id="PF05224">
    <property type="entry name" value="NDT80_PhoG"/>
    <property type="match status" value="1"/>
</dbReference>
<comment type="caution">
    <text evidence="4">The sequence shown here is derived from an EMBL/GenBank/DDBJ whole genome shotgun (WGS) entry which is preliminary data.</text>
</comment>
<reference evidence="4" key="1">
    <citation type="submission" date="2020-05" db="EMBL/GenBank/DDBJ databases">
        <title>Phylogenomic resolution of chytrid fungi.</title>
        <authorList>
            <person name="Stajich J.E."/>
            <person name="Amses K."/>
            <person name="Simmons R."/>
            <person name="Seto K."/>
            <person name="Myers J."/>
            <person name="Bonds A."/>
            <person name="Quandt C.A."/>
            <person name="Barry K."/>
            <person name="Liu P."/>
            <person name="Grigoriev I."/>
            <person name="Longcore J.E."/>
            <person name="James T.Y."/>
        </authorList>
    </citation>
    <scope>NUCLEOTIDE SEQUENCE</scope>
    <source>
        <strain evidence="4">PLAUS21</strain>
    </source>
</reference>
<protein>
    <recommendedName>
        <fullName evidence="3">NDT80 domain-containing protein</fullName>
    </recommendedName>
</protein>
<keyword evidence="1 2" id="KW-0238">DNA-binding</keyword>
<dbReference type="GO" id="GO:0003677">
    <property type="term" value="F:DNA binding"/>
    <property type="evidence" value="ECO:0007669"/>
    <property type="project" value="UniProtKB-KW"/>
</dbReference>
<dbReference type="SUPFAM" id="SSF49417">
    <property type="entry name" value="p53-like transcription factors"/>
    <property type="match status" value="1"/>
</dbReference>
<dbReference type="GO" id="GO:0003700">
    <property type="term" value="F:DNA-binding transcription factor activity"/>
    <property type="evidence" value="ECO:0007669"/>
    <property type="project" value="UniProtKB-UniRule"/>
</dbReference>
<evidence type="ECO:0000256" key="2">
    <source>
        <dbReference type="PROSITE-ProRule" id="PRU00850"/>
    </source>
</evidence>
<proteinExistence type="predicted"/>
<keyword evidence="5" id="KW-1185">Reference proteome</keyword>
<gene>
    <name evidence="4" type="ORF">HK103_007097</name>
</gene>
<accession>A0AAD5Y6K8</accession>
<dbReference type="Gene3D" id="2.60.40.1390">
    <property type="entry name" value="NDT80 DNA-binding domain"/>
    <property type="match status" value="1"/>
</dbReference>
<dbReference type="EMBL" id="JADGKB010000083">
    <property type="protein sequence ID" value="KAJ3254543.1"/>
    <property type="molecule type" value="Genomic_DNA"/>
</dbReference>
<dbReference type="InterPro" id="IPR052605">
    <property type="entry name" value="Fungal_trans_regulator"/>
</dbReference>
<feature type="DNA-binding region" description="NDT80" evidence="2">
    <location>
        <begin position="1"/>
        <end position="201"/>
    </location>
</feature>
<feature type="domain" description="NDT80" evidence="3">
    <location>
        <begin position="1"/>
        <end position="201"/>
    </location>
</feature>
<dbReference type="GO" id="GO:0045944">
    <property type="term" value="P:positive regulation of transcription by RNA polymerase II"/>
    <property type="evidence" value="ECO:0007669"/>
    <property type="project" value="TreeGrafter"/>
</dbReference>
<dbReference type="InterPro" id="IPR037141">
    <property type="entry name" value="NDT80_DNA-bd_dom_sf"/>
</dbReference>
<evidence type="ECO:0000256" key="1">
    <source>
        <dbReference type="ARBA" id="ARBA00023125"/>
    </source>
</evidence>
<evidence type="ECO:0000313" key="4">
    <source>
        <dbReference type="EMBL" id="KAJ3254543.1"/>
    </source>
</evidence>